<evidence type="ECO:0000313" key="1">
    <source>
        <dbReference type="EMBL" id="QQK08008.1"/>
    </source>
</evidence>
<protein>
    <submittedName>
        <fullName evidence="1">Polysaccharide biosynthesis protein</fullName>
    </submittedName>
</protein>
<sequence>MRYLRTLGLIILDIILINFSYLLGLVLRFDGKTPEIYLNSYFKYAIYITLLQIVIFYFFGLYKTMWRYASIEEFLKVIGAVVFASVATAIVFITLIDREIPRSIYVMALLFETVLISGVRLFSRARDVFLSKGFKNGKKPTSQIKRTLIVGAGEAGVLALKELRKHKEIASIPVAFIDDAPEKKNKIIKGIPVVGTRHDIPKVVKDYKIDEILVAMPSIPEVQQKEILEIANKTKIKTKIIPGYYKVIEEDKFDLNLIREVEIEDLLGRDEIKLDDNSLSEFIENKVILVTGAGGSIGSELCRQIIKYNPKQLVMLDFYENNIYDIQNEIKRTYEDPQIVVLIENIREMERMEYVFDKYKPNVVFHAAAHKHVPLMEDSPVSAIKNNIFGTLNLLKCSDRFGIDKFVNISTDKAVNPTSIMGCTKRVCEIMVQTMNEKSKTDFVAVRFGNVLGSNGSVIPLFKNQIKEGGPVTVTHPDIIRYFMTITEACQLVMQAGAIAKGGEIFILDMGEPVKILDLAEKLIELSGFVPYEDIKIEFTGLRPGEKLYEELLLNKENSCKTEFEKIFIEKPYVHDTEILNKGLEKLEKDIHNNNKLELVNDLKYIVPNFTPDI</sequence>
<keyword evidence="2" id="KW-1185">Reference proteome</keyword>
<dbReference type="EMBL" id="CP066744">
    <property type="protein sequence ID" value="QQK08008.1"/>
    <property type="molecule type" value="Genomic_DNA"/>
</dbReference>
<name>A0AC61MRR5_9FIRM</name>
<organism evidence="1 2">
    <name type="scientific">Miniphocaeibacter halophilus</name>
    <dbReference type="NCBI Taxonomy" id="2931922"/>
    <lineage>
        <taxon>Bacteria</taxon>
        <taxon>Bacillati</taxon>
        <taxon>Bacillota</taxon>
        <taxon>Tissierellia</taxon>
        <taxon>Tissierellales</taxon>
        <taxon>Peptoniphilaceae</taxon>
        <taxon>Miniphocaeibacter</taxon>
    </lineage>
</organism>
<accession>A0AC61MRR5</accession>
<evidence type="ECO:0000313" key="2">
    <source>
        <dbReference type="Proteomes" id="UP000595814"/>
    </source>
</evidence>
<dbReference type="Proteomes" id="UP000595814">
    <property type="component" value="Chromosome"/>
</dbReference>
<gene>
    <name evidence="1" type="ORF">JFY71_00270</name>
</gene>
<reference evidence="1 2" key="1">
    <citation type="journal article" date="2022" name="Int. J. Syst. Evol. Microbiol.">
        <title>Miniphocaeibacter halophilus sp. nov., an ammonium-tolerant acetate-producing bacterium isolated from a biogas system.</title>
        <authorList>
            <person name="Schnurer A."/>
            <person name="Singh A."/>
            <person name="Bi S."/>
            <person name="Qiao W."/>
            <person name="Westerholm M."/>
        </authorList>
    </citation>
    <scope>NUCLEOTIDE SEQUENCE [LARGE SCALE GENOMIC DNA]</scope>
    <source>
        <strain evidence="1 2">AMB_01</strain>
    </source>
</reference>
<proteinExistence type="predicted"/>